<keyword evidence="3" id="KW-1185">Reference proteome</keyword>
<dbReference type="AlphaFoldDB" id="A0A834I1X8"/>
<gene>
    <name evidence="2" type="ORF">GWI33_016309</name>
</gene>
<name>A0A834I1X8_RHYFE</name>
<accession>A0A834I1X8</accession>
<proteinExistence type="predicted"/>
<evidence type="ECO:0000313" key="3">
    <source>
        <dbReference type="Proteomes" id="UP000625711"/>
    </source>
</evidence>
<feature type="region of interest" description="Disordered" evidence="1">
    <location>
        <begin position="1"/>
        <end position="27"/>
    </location>
</feature>
<dbReference type="OrthoDB" id="10639804at2759"/>
<dbReference type="Proteomes" id="UP000625711">
    <property type="component" value="Unassembled WGS sequence"/>
</dbReference>
<organism evidence="2 3">
    <name type="scientific">Rhynchophorus ferrugineus</name>
    <name type="common">Red palm weevil</name>
    <name type="synonym">Curculio ferrugineus</name>
    <dbReference type="NCBI Taxonomy" id="354439"/>
    <lineage>
        <taxon>Eukaryota</taxon>
        <taxon>Metazoa</taxon>
        <taxon>Ecdysozoa</taxon>
        <taxon>Arthropoda</taxon>
        <taxon>Hexapoda</taxon>
        <taxon>Insecta</taxon>
        <taxon>Pterygota</taxon>
        <taxon>Neoptera</taxon>
        <taxon>Endopterygota</taxon>
        <taxon>Coleoptera</taxon>
        <taxon>Polyphaga</taxon>
        <taxon>Cucujiformia</taxon>
        <taxon>Curculionidae</taxon>
        <taxon>Dryophthorinae</taxon>
        <taxon>Rhynchophorus</taxon>
    </lineage>
</organism>
<comment type="caution">
    <text evidence="2">The sequence shown here is derived from an EMBL/GenBank/DDBJ whole genome shotgun (WGS) entry which is preliminary data.</text>
</comment>
<feature type="region of interest" description="Disordered" evidence="1">
    <location>
        <begin position="71"/>
        <end position="101"/>
    </location>
</feature>
<sequence length="216" mass="24454">MAYHDDCSCMEDSYEDEPSHGILPASSTESDANTILLDYLGHEAPWNVSRGISFMEYEHRQNISDISSPSYYHSLRDSEPSDVSLTRAPPDLNYSPEPESDYEQICDISCPEMESSYEHIDDISAPQFESTGLDSSASEAVSATENPSNISVYDAEQLNKTTAPRSSDISIPRNRIWTSMLTALTYMEEEEEERYNSFVRGLHEERREQESSYLSS</sequence>
<reference evidence="2" key="1">
    <citation type="submission" date="2020-08" db="EMBL/GenBank/DDBJ databases">
        <title>Genome sequencing and assembly of the red palm weevil Rhynchophorus ferrugineus.</title>
        <authorList>
            <person name="Dias G.B."/>
            <person name="Bergman C.M."/>
            <person name="Manee M."/>
        </authorList>
    </citation>
    <scope>NUCLEOTIDE SEQUENCE</scope>
    <source>
        <strain evidence="2">AA-2017</strain>
        <tissue evidence="2">Whole larva</tissue>
    </source>
</reference>
<evidence type="ECO:0000313" key="2">
    <source>
        <dbReference type="EMBL" id="KAF7270726.1"/>
    </source>
</evidence>
<evidence type="ECO:0000256" key="1">
    <source>
        <dbReference type="SAM" id="MobiDB-lite"/>
    </source>
</evidence>
<dbReference type="EMBL" id="JAACXV010014065">
    <property type="protein sequence ID" value="KAF7270726.1"/>
    <property type="molecule type" value="Genomic_DNA"/>
</dbReference>
<protein>
    <submittedName>
        <fullName evidence="2">Uncharacterized protein</fullName>
    </submittedName>
</protein>